<proteinExistence type="predicted"/>
<reference evidence="2 3" key="1">
    <citation type="submission" date="2022-05" db="EMBL/GenBank/DDBJ databases">
        <title>Chromosome-level reference genomes for two strains of Caenorhabditis briggsae: an improved platform for comparative genomics.</title>
        <authorList>
            <person name="Stevens L."/>
            <person name="Andersen E.C."/>
        </authorList>
    </citation>
    <scope>NUCLEOTIDE SEQUENCE [LARGE SCALE GENOMIC DNA]</scope>
    <source>
        <strain evidence="2">QX1410_ONT</strain>
        <tissue evidence="2">Whole-organism</tissue>
    </source>
</reference>
<evidence type="ECO:0000313" key="2">
    <source>
        <dbReference type="EMBL" id="ULU07418.1"/>
    </source>
</evidence>
<protein>
    <submittedName>
        <fullName evidence="2">Uncharacterized protein</fullName>
    </submittedName>
</protein>
<organism evidence="2 3">
    <name type="scientific">Caenorhabditis briggsae</name>
    <dbReference type="NCBI Taxonomy" id="6238"/>
    <lineage>
        <taxon>Eukaryota</taxon>
        <taxon>Metazoa</taxon>
        <taxon>Ecdysozoa</taxon>
        <taxon>Nematoda</taxon>
        <taxon>Chromadorea</taxon>
        <taxon>Rhabditida</taxon>
        <taxon>Rhabditina</taxon>
        <taxon>Rhabditomorpha</taxon>
        <taxon>Rhabditoidea</taxon>
        <taxon>Rhabditidae</taxon>
        <taxon>Peloderinae</taxon>
        <taxon>Caenorhabditis</taxon>
    </lineage>
</organism>
<evidence type="ECO:0000256" key="1">
    <source>
        <dbReference type="SAM" id="MobiDB-lite"/>
    </source>
</evidence>
<dbReference type="EMBL" id="CP090892">
    <property type="protein sequence ID" value="ULU07418.1"/>
    <property type="molecule type" value="Genomic_DNA"/>
</dbReference>
<name>A0AAE9DNC2_CAEBR</name>
<gene>
    <name evidence="2" type="ORF">L3Y34_018865</name>
</gene>
<accession>A0AAE9DNC2</accession>
<feature type="region of interest" description="Disordered" evidence="1">
    <location>
        <begin position="63"/>
        <end position="85"/>
    </location>
</feature>
<feature type="compositionally biased region" description="Basic and acidic residues" evidence="1">
    <location>
        <begin position="73"/>
        <end position="85"/>
    </location>
</feature>
<dbReference type="AlphaFoldDB" id="A0AAE9DNC2"/>
<evidence type="ECO:0000313" key="3">
    <source>
        <dbReference type="Proteomes" id="UP000827892"/>
    </source>
</evidence>
<dbReference type="Proteomes" id="UP000827892">
    <property type="component" value="Chromosome II"/>
</dbReference>
<sequence>MKGDDLTLRTTSRISRTVQRNKIKEDAWTPGLSSTTTGTGSKAGIGTIRIRTAAKQNESCRKCSVSGMHHHPGLRERYQNWQDSH</sequence>